<protein>
    <submittedName>
        <fullName evidence="1">Uncharacterized protein</fullName>
    </submittedName>
</protein>
<dbReference type="Proteomes" id="UP000693794">
    <property type="component" value="Segment"/>
</dbReference>
<gene>
    <name evidence="1" type="ORF">Danklef1_63</name>
</gene>
<organism evidence="1 2">
    <name type="scientific">Polaribacter phage Danklef_1</name>
    <dbReference type="NCBI Taxonomy" id="2745646"/>
    <lineage>
        <taxon>Viruses</taxon>
        <taxon>Duplodnaviria</taxon>
        <taxon>Heunggongvirae</taxon>
        <taxon>Uroviricota</taxon>
        <taxon>Caudoviricetes</taxon>
        <taxon>Forsetiviridae</taxon>
        <taxon>Freyavirus</taxon>
        <taxon>Freyavirus danklef</taxon>
    </lineage>
</organism>
<evidence type="ECO:0000313" key="1">
    <source>
        <dbReference type="EMBL" id="QQV90547.1"/>
    </source>
</evidence>
<dbReference type="EMBL" id="MT732458">
    <property type="protein sequence ID" value="QQV90547.1"/>
    <property type="molecule type" value="Genomic_DNA"/>
</dbReference>
<name>A0A8E4ZCN8_9CAUD</name>
<reference evidence="1" key="1">
    <citation type="submission" date="2020-07" db="EMBL/GenBank/DDBJ databases">
        <title>Highly diverse flavobacterial phages as mortality factor during North Sea spring blooms.</title>
        <authorList>
            <person name="Bartlau N."/>
            <person name="Wichels A."/>
            <person name="Krohne G."/>
            <person name="Adriaenssens E.M."/>
            <person name="Heins A."/>
            <person name="Fuchs B.M."/>
            <person name="Amann R."/>
            <person name="Moraru C."/>
        </authorList>
    </citation>
    <scope>NUCLEOTIDE SEQUENCE</scope>
</reference>
<sequence>MRKNIDIPEDDGTLERLQILAIKAKVPIKIYMQNILIEHAQPQQ</sequence>
<evidence type="ECO:0000313" key="2">
    <source>
        <dbReference type="Proteomes" id="UP000693794"/>
    </source>
</evidence>
<keyword evidence="2" id="KW-1185">Reference proteome</keyword>
<accession>A0A8E4ZCN8</accession>
<proteinExistence type="predicted"/>